<keyword evidence="3" id="KW-1185">Reference proteome</keyword>
<keyword evidence="1" id="KW-0732">Signal</keyword>
<organism evidence="2 3">
    <name type="scientific">Pseudoalteromonas haloplanktis</name>
    <name type="common">Alteromonas haloplanktis</name>
    <dbReference type="NCBI Taxonomy" id="228"/>
    <lineage>
        <taxon>Bacteria</taxon>
        <taxon>Pseudomonadati</taxon>
        <taxon>Pseudomonadota</taxon>
        <taxon>Gammaproteobacteria</taxon>
        <taxon>Alteromonadales</taxon>
        <taxon>Pseudoalteromonadaceae</taxon>
        <taxon>Pseudoalteromonas</taxon>
    </lineage>
</organism>
<accession>A0ABU1B8T7</accession>
<evidence type="ECO:0000313" key="2">
    <source>
        <dbReference type="EMBL" id="MDQ9090953.1"/>
    </source>
</evidence>
<dbReference type="Pfam" id="PF12514">
    <property type="entry name" value="DUF3718"/>
    <property type="match status" value="1"/>
</dbReference>
<sequence>MMMNTLTTTFCTTLLLGTAALTATNTEAAQFVAADNTPGTQICMAVASNKPIKLYLAMKEFRMNKSKTASKLQCNNMSMAEFTGTYGFDRTASRLGIDATTGTSIQDLAKLEQQTIMVIAGSK</sequence>
<protein>
    <submittedName>
        <fullName evidence="2">DUF3718 domain-containing protein</fullName>
    </submittedName>
</protein>
<proteinExistence type="predicted"/>
<reference evidence="2 3" key="1">
    <citation type="submission" date="2023-08" db="EMBL/GenBank/DDBJ databases">
        <title>Pseudoalteromonas haloplanktis LL1 genome.</title>
        <authorList>
            <person name="Wu S."/>
        </authorList>
    </citation>
    <scope>NUCLEOTIDE SEQUENCE [LARGE SCALE GENOMIC DNA]</scope>
    <source>
        <strain evidence="2 3">LL1</strain>
    </source>
</reference>
<dbReference type="Proteomes" id="UP001226574">
    <property type="component" value="Unassembled WGS sequence"/>
</dbReference>
<evidence type="ECO:0000313" key="3">
    <source>
        <dbReference type="Proteomes" id="UP001226574"/>
    </source>
</evidence>
<dbReference type="EMBL" id="JAVIFY010000002">
    <property type="protein sequence ID" value="MDQ9090953.1"/>
    <property type="molecule type" value="Genomic_DNA"/>
</dbReference>
<dbReference type="InterPro" id="IPR022193">
    <property type="entry name" value="DUF3718"/>
</dbReference>
<evidence type="ECO:0000256" key="1">
    <source>
        <dbReference type="SAM" id="SignalP"/>
    </source>
</evidence>
<comment type="caution">
    <text evidence="2">The sequence shown here is derived from an EMBL/GenBank/DDBJ whole genome shotgun (WGS) entry which is preliminary data.</text>
</comment>
<feature type="signal peptide" evidence="1">
    <location>
        <begin position="1"/>
        <end position="28"/>
    </location>
</feature>
<gene>
    <name evidence="2" type="ORF">RC083_05005</name>
</gene>
<feature type="chain" id="PRO_5046549880" evidence="1">
    <location>
        <begin position="29"/>
        <end position="123"/>
    </location>
</feature>
<name>A0ABU1B8T7_PSEHA</name>